<dbReference type="GO" id="GO:0003700">
    <property type="term" value="F:DNA-binding transcription factor activity"/>
    <property type="evidence" value="ECO:0007669"/>
    <property type="project" value="InterPro"/>
</dbReference>
<gene>
    <name evidence="5" type="ORF">UM93_13635</name>
</gene>
<dbReference type="GO" id="GO:0003677">
    <property type="term" value="F:DNA binding"/>
    <property type="evidence" value="ECO:0007669"/>
    <property type="project" value="UniProtKB-KW"/>
</dbReference>
<dbReference type="Gene3D" id="1.10.10.10">
    <property type="entry name" value="Winged helix-like DNA-binding domain superfamily/Winged helix DNA-binding domain"/>
    <property type="match status" value="1"/>
</dbReference>
<dbReference type="HOGENOM" id="CLU_060699_0_1_11"/>
<dbReference type="AlphaFoldDB" id="A0A0D4C141"/>
<keyword evidence="6" id="KW-1185">Reference proteome</keyword>
<dbReference type="PANTHER" id="PTHR30363">
    <property type="entry name" value="HTH-TYPE TRANSCRIPTIONAL REGULATOR SRLR-RELATED"/>
    <property type="match status" value="1"/>
</dbReference>
<dbReference type="KEGG" id="ari:UM93_13635"/>
<evidence type="ECO:0000256" key="2">
    <source>
        <dbReference type="ARBA" id="ARBA00023125"/>
    </source>
</evidence>
<keyword evidence="3" id="KW-0804">Transcription</keyword>
<evidence type="ECO:0000313" key="5">
    <source>
        <dbReference type="EMBL" id="AJT42274.1"/>
    </source>
</evidence>
<dbReference type="InterPro" id="IPR018356">
    <property type="entry name" value="Tscrpt_reg_HTH_DeoR_CS"/>
</dbReference>
<evidence type="ECO:0000256" key="3">
    <source>
        <dbReference type="ARBA" id="ARBA00023163"/>
    </source>
</evidence>
<reference evidence="5 6" key="1">
    <citation type="journal article" date="2015" name="Genome Announc.">
        <title>Complete Genome Sequencing of Protease-Producing Novel Arthrobacter sp. Strain IHBB 11108 Using PacBio Single-Molecule Real-Time Sequencing Technology.</title>
        <authorList>
            <person name="Kiran S."/>
            <person name="Swarnkar M.K."/>
            <person name="Pal M."/>
            <person name="Thakur R."/>
            <person name="Tewari R."/>
            <person name="Singh A.K."/>
            <person name="Gulati A."/>
        </authorList>
    </citation>
    <scope>NUCLEOTIDE SEQUENCE [LARGE SCALE GENOMIC DNA]</scope>
    <source>
        <strain evidence="5 6">IHBB 11108</strain>
    </source>
</reference>
<keyword evidence="2" id="KW-0238">DNA-binding</keyword>
<dbReference type="InterPro" id="IPR014036">
    <property type="entry name" value="DeoR-like_C"/>
</dbReference>
<protein>
    <submittedName>
        <fullName evidence="5">DeoR faimly transcriptional regulator</fullName>
    </submittedName>
</protein>
<dbReference type="STRING" id="1618207.UM93_13635"/>
<evidence type="ECO:0000259" key="4">
    <source>
        <dbReference type="PROSITE" id="PS51000"/>
    </source>
</evidence>
<dbReference type="Pfam" id="PF00455">
    <property type="entry name" value="DeoRC"/>
    <property type="match status" value="1"/>
</dbReference>
<dbReference type="InterPro" id="IPR036388">
    <property type="entry name" value="WH-like_DNA-bd_sf"/>
</dbReference>
<proteinExistence type="predicted"/>
<dbReference type="SUPFAM" id="SSF100950">
    <property type="entry name" value="NagB/RpiA/CoA transferase-like"/>
    <property type="match status" value="1"/>
</dbReference>
<dbReference type="InterPro" id="IPR037171">
    <property type="entry name" value="NagB/RpiA_transferase-like"/>
</dbReference>
<dbReference type="OrthoDB" id="7688673at2"/>
<evidence type="ECO:0000256" key="1">
    <source>
        <dbReference type="ARBA" id="ARBA00023015"/>
    </source>
</evidence>
<dbReference type="PATRIC" id="fig|1618207.4.peg.2768"/>
<dbReference type="InterPro" id="IPR050313">
    <property type="entry name" value="Carb_Metab_HTH_regulators"/>
</dbReference>
<dbReference type="PROSITE" id="PS51000">
    <property type="entry name" value="HTH_DEOR_2"/>
    <property type="match status" value="1"/>
</dbReference>
<dbReference type="PANTHER" id="PTHR30363:SF44">
    <property type="entry name" value="AGA OPERON TRANSCRIPTIONAL REPRESSOR-RELATED"/>
    <property type="match status" value="1"/>
</dbReference>
<dbReference type="RefSeq" id="WP_045076082.1">
    <property type="nucleotide sequence ID" value="NZ_CP011005.1"/>
</dbReference>
<sequence>MTAEERHRRITELLRGREQATVEEIAELCGTSTATIRRDLDLLEQRGVLKRVHGAAISLIVGGAEPGYQQRALENQRAKIRIAFAVAGLLNPQEFVFLDSGSTATQIAVALKEQPLTVMPDSLHAARELAGGRAEVILPGGTVVEQELALRGPLAEANIRSLRFDTAIITPCTFDLKTGIMGHDLADAAIKRAAIASAQRVIVACHQEKWNRPSPVVVSPAEAIDLIITDHRLSAEESELAKLAHLEVTSL</sequence>
<evidence type="ECO:0000313" key="6">
    <source>
        <dbReference type="Proteomes" id="UP000061839"/>
    </source>
</evidence>
<dbReference type="InterPro" id="IPR036390">
    <property type="entry name" value="WH_DNA-bd_sf"/>
</dbReference>
<dbReference type="PRINTS" id="PR00037">
    <property type="entry name" value="HTHLACR"/>
</dbReference>
<dbReference type="SMART" id="SM00420">
    <property type="entry name" value="HTH_DEOR"/>
    <property type="match status" value="1"/>
</dbReference>
<feature type="domain" description="HTH deoR-type" evidence="4">
    <location>
        <begin position="3"/>
        <end position="58"/>
    </location>
</feature>
<dbReference type="InterPro" id="IPR001034">
    <property type="entry name" value="DeoR_HTH"/>
</dbReference>
<name>A0A0D4C141_9MICC</name>
<accession>A0A0D4C141</accession>
<dbReference type="SUPFAM" id="SSF46785">
    <property type="entry name" value="Winged helix' DNA-binding domain"/>
    <property type="match status" value="1"/>
</dbReference>
<dbReference type="EMBL" id="CP011005">
    <property type="protein sequence ID" value="AJT42274.1"/>
    <property type="molecule type" value="Genomic_DNA"/>
</dbReference>
<dbReference type="SMART" id="SM01134">
    <property type="entry name" value="DeoRC"/>
    <property type="match status" value="1"/>
</dbReference>
<dbReference type="PROSITE" id="PS00894">
    <property type="entry name" value="HTH_DEOR_1"/>
    <property type="match status" value="1"/>
</dbReference>
<dbReference type="Proteomes" id="UP000061839">
    <property type="component" value="Chromosome"/>
</dbReference>
<dbReference type="Pfam" id="PF08220">
    <property type="entry name" value="HTH_DeoR"/>
    <property type="match status" value="1"/>
</dbReference>
<organism evidence="5 6">
    <name type="scientific">Psychromicrobium lacuslunae</name>
    <dbReference type="NCBI Taxonomy" id="1618207"/>
    <lineage>
        <taxon>Bacteria</taxon>
        <taxon>Bacillati</taxon>
        <taxon>Actinomycetota</taxon>
        <taxon>Actinomycetes</taxon>
        <taxon>Micrococcales</taxon>
        <taxon>Micrococcaceae</taxon>
        <taxon>Psychromicrobium</taxon>
    </lineage>
</organism>
<keyword evidence="1" id="KW-0805">Transcription regulation</keyword>